<dbReference type="SUPFAM" id="SSF50249">
    <property type="entry name" value="Nucleic acid-binding proteins"/>
    <property type="match status" value="1"/>
</dbReference>
<sequence>MYQRPLPPMPPLPPLPLMPPLPSTHPPLPRQYMDPTPARPMTNPSLPAYAEYLEQDVVTHELKTGSLLQGKLRINSLYLDQAYITVEDVHLDVLVQGNRNLNRAMNGDLVAVRLCAIAEWKPLDDESDRQRIATEPPSNAAYADVDMDVLHSL</sequence>
<dbReference type="GO" id="GO:0000932">
    <property type="term" value="C:P-body"/>
    <property type="evidence" value="ECO:0007669"/>
    <property type="project" value="TreeGrafter"/>
</dbReference>
<proteinExistence type="predicted"/>
<feature type="region of interest" description="Disordered" evidence="1">
    <location>
        <begin position="1"/>
        <end position="40"/>
    </location>
</feature>
<dbReference type="Pfam" id="PF17216">
    <property type="entry name" value="Rrp44_CSD1"/>
    <property type="match status" value="1"/>
</dbReference>
<protein>
    <submittedName>
        <fullName evidence="3">Unnamed protein product</fullName>
    </submittedName>
</protein>
<dbReference type="PANTHER" id="PTHR23355:SF9">
    <property type="entry name" value="DIS3-LIKE EXONUCLEASE 2"/>
    <property type="match status" value="1"/>
</dbReference>
<evidence type="ECO:0000313" key="4">
    <source>
        <dbReference type="Proteomes" id="UP001165083"/>
    </source>
</evidence>
<gene>
    <name evidence="3" type="ORF">Plil01_001692500</name>
</gene>
<dbReference type="GO" id="GO:0000175">
    <property type="term" value="F:3'-5'-RNA exonuclease activity"/>
    <property type="evidence" value="ECO:0007669"/>
    <property type="project" value="TreeGrafter"/>
</dbReference>
<organism evidence="3 4">
    <name type="scientific">Phytophthora lilii</name>
    <dbReference type="NCBI Taxonomy" id="2077276"/>
    <lineage>
        <taxon>Eukaryota</taxon>
        <taxon>Sar</taxon>
        <taxon>Stramenopiles</taxon>
        <taxon>Oomycota</taxon>
        <taxon>Peronosporomycetes</taxon>
        <taxon>Peronosporales</taxon>
        <taxon>Peronosporaceae</taxon>
        <taxon>Phytophthora</taxon>
    </lineage>
</organism>
<dbReference type="Gene3D" id="2.40.50.690">
    <property type="match status" value="1"/>
</dbReference>
<accession>A0A9W6XS24</accession>
<dbReference type="InterPro" id="IPR012340">
    <property type="entry name" value="NA-bd_OB-fold"/>
</dbReference>
<dbReference type="AlphaFoldDB" id="A0A9W6XS24"/>
<comment type="caution">
    <text evidence="3">The sequence shown here is derived from an EMBL/GenBank/DDBJ whole genome shotgun (WGS) entry which is preliminary data.</text>
</comment>
<evidence type="ECO:0000259" key="2">
    <source>
        <dbReference type="Pfam" id="PF17216"/>
    </source>
</evidence>
<dbReference type="InterPro" id="IPR033771">
    <property type="entry name" value="Rrp44_CSD1"/>
</dbReference>
<reference evidence="3" key="1">
    <citation type="submission" date="2023-04" db="EMBL/GenBank/DDBJ databases">
        <title>Phytophthora lilii NBRC 32176.</title>
        <authorList>
            <person name="Ichikawa N."/>
            <person name="Sato H."/>
            <person name="Tonouchi N."/>
        </authorList>
    </citation>
    <scope>NUCLEOTIDE SEQUENCE</scope>
    <source>
        <strain evidence="3">NBRC 32176</strain>
    </source>
</reference>
<evidence type="ECO:0000256" key="1">
    <source>
        <dbReference type="SAM" id="MobiDB-lite"/>
    </source>
</evidence>
<dbReference type="OrthoDB" id="372421at2759"/>
<dbReference type="Proteomes" id="UP001165083">
    <property type="component" value="Unassembled WGS sequence"/>
</dbReference>
<feature type="domain" description="CSD1" evidence="2">
    <location>
        <begin position="49"/>
        <end position="122"/>
    </location>
</feature>
<dbReference type="GO" id="GO:0006402">
    <property type="term" value="P:mRNA catabolic process"/>
    <property type="evidence" value="ECO:0007669"/>
    <property type="project" value="TreeGrafter"/>
</dbReference>
<feature type="compositionally biased region" description="Pro residues" evidence="1">
    <location>
        <begin position="1"/>
        <end position="29"/>
    </location>
</feature>
<dbReference type="GO" id="GO:0010587">
    <property type="term" value="P:miRNA catabolic process"/>
    <property type="evidence" value="ECO:0007669"/>
    <property type="project" value="TreeGrafter"/>
</dbReference>
<keyword evidence="4" id="KW-1185">Reference proteome</keyword>
<dbReference type="EMBL" id="BSXW01002877">
    <property type="protein sequence ID" value="GMF44123.1"/>
    <property type="molecule type" value="Genomic_DNA"/>
</dbReference>
<evidence type="ECO:0000313" key="3">
    <source>
        <dbReference type="EMBL" id="GMF44123.1"/>
    </source>
</evidence>
<dbReference type="PANTHER" id="PTHR23355">
    <property type="entry name" value="RIBONUCLEASE"/>
    <property type="match status" value="1"/>
</dbReference>
<name>A0A9W6XS24_9STRA</name>
<dbReference type="InterPro" id="IPR050180">
    <property type="entry name" value="RNR_Ribonuclease"/>
</dbReference>